<name>A0A183IXZ5_9BILA</name>
<protein>
    <submittedName>
        <fullName evidence="1">F-box/LRR-repeat protein</fullName>
    </submittedName>
</protein>
<reference evidence="1" key="1">
    <citation type="submission" date="2016-06" db="UniProtKB">
        <authorList>
            <consortium name="WormBaseParasite"/>
        </authorList>
    </citation>
    <scope>IDENTIFICATION</scope>
</reference>
<dbReference type="AlphaFoldDB" id="A0A183IXZ5"/>
<proteinExistence type="predicted"/>
<sequence>LIRRVGHQIERICIVNSPVDGPFLTNGFYEFLFNKLTNVSLIYMRQLNLRNLNAATVRTLAHLVCLKKVIVHDCQSFETLTQEGSLKPALMCLNGQIKGLQFLLEGLGALPEGID</sequence>
<organism evidence="1">
    <name type="scientific">Soboliphyme baturini</name>
    <dbReference type="NCBI Taxonomy" id="241478"/>
    <lineage>
        <taxon>Eukaryota</taxon>
        <taxon>Metazoa</taxon>
        <taxon>Ecdysozoa</taxon>
        <taxon>Nematoda</taxon>
        <taxon>Enoplea</taxon>
        <taxon>Dorylaimia</taxon>
        <taxon>Dioctophymatida</taxon>
        <taxon>Dioctophymatoidea</taxon>
        <taxon>Soboliphymatidae</taxon>
        <taxon>Soboliphyme</taxon>
    </lineage>
</organism>
<accession>A0A183IXZ5</accession>
<dbReference type="WBParaSite" id="SBAD_0000880401-mRNA-1">
    <property type="protein sequence ID" value="SBAD_0000880401-mRNA-1"/>
    <property type="gene ID" value="SBAD_0000880401"/>
</dbReference>
<evidence type="ECO:0000313" key="1">
    <source>
        <dbReference type="WBParaSite" id="SBAD_0000880401-mRNA-1"/>
    </source>
</evidence>